<evidence type="ECO:0000313" key="3">
    <source>
        <dbReference type="Proteomes" id="UP001501083"/>
    </source>
</evidence>
<organism evidence="2 3">
    <name type="scientific">Lysobacter panacisoli</name>
    <dbReference type="NCBI Taxonomy" id="1255263"/>
    <lineage>
        <taxon>Bacteria</taxon>
        <taxon>Pseudomonadati</taxon>
        <taxon>Pseudomonadota</taxon>
        <taxon>Gammaproteobacteria</taxon>
        <taxon>Lysobacterales</taxon>
        <taxon>Lysobacteraceae</taxon>
        <taxon>Lysobacter</taxon>
    </lineage>
</organism>
<name>A0ABP9LHC8_9GAMM</name>
<feature type="region of interest" description="Disordered" evidence="1">
    <location>
        <begin position="52"/>
        <end position="85"/>
    </location>
</feature>
<dbReference type="EMBL" id="BAABKY010000002">
    <property type="protein sequence ID" value="GAA5076405.1"/>
    <property type="molecule type" value="Genomic_DNA"/>
</dbReference>
<keyword evidence="3" id="KW-1185">Reference proteome</keyword>
<comment type="caution">
    <text evidence="2">The sequence shown here is derived from an EMBL/GenBank/DDBJ whole genome shotgun (WGS) entry which is preliminary data.</text>
</comment>
<reference evidence="3" key="1">
    <citation type="journal article" date="2019" name="Int. J. Syst. Evol. Microbiol.">
        <title>The Global Catalogue of Microorganisms (GCM) 10K type strain sequencing project: providing services to taxonomists for standard genome sequencing and annotation.</title>
        <authorList>
            <consortium name="The Broad Institute Genomics Platform"/>
            <consortium name="The Broad Institute Genome Sequencing Center for Infectious Disease"/>
            <person name="Wu L."/>
            <person name="Ma J."/>
        </authorList>
    </citation>
    <scope>NUCLEOTIDE SEQUENCE [LARGE SCALE GENOMIC DNA]</scope>
    <source>
        <strain evidence="3">JCM 19212</strain>
    </source>
</reference>
<feature type="compositionally biased region" description="Low complexity" evidence="1">
    <location>
        <begin position="64"/>
        <end position="85"/>
    </location>
</feature>
<evidence type="ECO:0000256" key="1">
    <source>
        <dbReference type="SAM" id="MobiDB-lite"/>
    </source>
</evidence>
<accession>A0ABP9LHC8</accession>
<sequence length="105" mass="11480">MRDDIDAAIERGLFDAHECAQCTDECRAFVHAARDQRQRALDARERYRHRNARLQRRAEERSAQRAAPVAPAAASASVPATPALPSAAAAALARARAKAAERHKP</sequence>
<evidence type="ECO:0000313" key="2">
    <source>
        <dbReference type="EMBL" id="GAA5076405.1"/>
    </source>
</evidence>
<dbReference type="Proteomes" id="UP001501083">
    <property type="component" value="Unassembled WGS sequence"/>
</dbReference>
<gene>
    <name evidence="2" type="ORF">GCM10025759_21000</name>
</gene>
<proteinExistence type="predicted"/>
<evidence type="ECO:0008006" key="4">
    <source>
        <dbReference type="Google" id="ProtNLM"/>
    </source>
</evidence>
<protein>
    <recommendedName>
        <fullName evidence="4">Ferredoxin</fullName>
    </recommendedName>
</protein>